<feature type="chain" id="PRO_5038744914" description="Lipoprotein" evidence="1">
    <location>
        <begin position="20"/>
        <end position="136"/>
    </location>
</feature>
<protein>
    <recommendedName>
        <fullName evidence="4">Lipoprotein</fullName>
    </recommendedName>
</protein>
<dbReference type="KEGG" id="pry:Prubr_21460"/>
<dbReference type="PROSITE" id="PS51257">
    <property type="entry name" value="PROKAR_LIPOPROTEIN"/>
    <property type="match status" value="1"/>
</dbReference>
<keyword evidence="1" id="KW-0732">Signal</keyword>
<sequence>MANHWMRSAVAVTAALALAGCTADIPEPDRDLRIAAECAAVKAGYDTWAASPALPKSQLVADTLNQEQLDQLEREAAGFRTALEPYQGEPVRYLKMALTTVERVVGNSAPGQVGEILDATSGVEAAYLTYSVDVCA</sequence>
<dbReference type="RefSeq" id="WP_212824396.1">
    <property type="nucleotide sequence ID" value="NZ_AP023359.1"/>
</dbReference>
<dbReference type="EMBL" id="AP023359">
    <property type="protein sequence ID" value="BCJ65125.1"/>
    <property type="molecule type" value="Genomic_DNA"/>
</dbReference>
<evidence type="ECO:0000256" key="1">
    <source>
        <dbReference type="SAM" id="SignalP"/>
    </source>
</evidence>
<reference evidence="2" key="1">
    <citation type="submission" date="2020-08" db="EMBL/GenBank/DDBJ databases">
        <title>Whole genome shotgun sequence of Polymorphospora rubra NBRC 101157.</title>
        <authorList>
            <person name="Komaki H."/>
            <person name="Tamura T."/>
        </authorList>
    </citation>
    <scope>NUCLEOTIDE SEQUENCE</scope>
    <source>
        <strain evidence="2">NBRC 101157</strain>
    </source>
</reference>
<accession>A0A810N0L0</accession>
<keyword evidence="3" id="KW-1185">Reference proteome</keyword>
<name>A0A810N0L0_9ACTN</name>
<dbReference type="Proteomes" id="UP000680866">
    <property type="component" value="Chromosome"/>
</dbReference>
<evidence type="ECO:0008006" key="4">
    <source>
        <dbReference type="Google" id="ProtNLM"/>
    </source>
</evidence>
<organism evidence="2 3">
    <name type="scientific">Polymorphospora rubra</name>
    <dbReference type="NCBI Taxonomy" id="338584"/>
    <lineage>
        <taxon>Bacteria</taxon>
        <taxon>Bacillati</taxon>
        <taxon>Actinomycetota</taxon>
        <taxon>Actinomycetes</taxon>
        <taxon>Micromonosporales</taxon>
        <taxon>Micromonosporaceae</taxon>
        <taxon>Polymorphospora</taxon>
    </lineage>
</organism>
<feature type="signal peptide" evidence="1">
    <location>
        <begin position="1"/>
        <end position="19"/>
    </location>
</feature>
<proteinExistence type="predicted"/>
<evidence type="ECO:0000313" key="3">
    <source>
        <dbReference type="Proteomes" id="UP000680866"/>
    </source>
</evidence>
<gene>
    <name evidence="2" type="ORF">Prubr_21460</name>
</gene>
<dbReference type="AlphaFoldDB" id="A0A810N0L0"/>
<evidence type="ECO:0000313" key="2">
    <source>
        <dbReference type="EMBL" id="BCJ65125.1"/>
    </source>
</evidence>